<organism evidence="1 2">
    <name type="scientific">Aquilegia coerulea</name>
    <name type="common">Rocky mountain columbine</name>
    <dbReference type="NCBI Taxonomy" id="218851"/>
    <lineage>
        <taxon>Eukaryota</taxon>
        <taxon>Viridiplantae</taxon>
        <taxon>Streptophyta</taxon>
        <taxon>Embryophyta</taxon>
        <taxon>Tracheophyta</taxon>
        <taxon>Spermatophyta</taxon>
        <taxon>Magnoliopsida</taxon>
        <taxon>Ranunculales</taxon>
        <taxon>Ranunculaceae</taxon>
        <taxon>Thalictroideae</taxon>
        <taxon>Aquilegia</taxon>
    </lineage>
</organism>
<dbReference type="InParanoid" id="A0A2G5C7C4"/>
<evidence type="ECO:0000313" key="2">
    <source>
        <dbReference type="Proteomes" id="UP000230069"/>
    </source>
</evidence>
<evidence type="ECO:0000313" key="1">
    <source>
        <dbReference type="EMBL" id="PIA27165.1"/>
    </source>
</evidence>
<keyword evidence="2" id="KW-1185">Reference proteome</keyword>
<protein>
    <submittedName>
        <fullName evidence="1">Uncharacterized protein</fullName>
    </submittedName>
</protein>
<reference evidence="1 2" key="1">
    <citation type="submission" date="2017-09" db="EMBL/GenBank/DDBJ databases">
        <title>WGS assembly of Aquilegia coerulea Goldsmith.</title>
        <authorList>
            <person name="Hodges S."/>
            <person name="Kramer E."/>
            <person name="Nordborg M."/>
            <person name="Tomkins J."/>
            <person name="Borevitz J."/>
            <person name="Derieg N."/>
            <person name="Yan J."/>
            <person name="Mihaltcheva S."/>
            <person name="Hayes R.D."/>
            <person name="Rokhsar D."/>
        </authorList>
    </citation>
    <scope>NUCLEOTIDE SEQUENCE [LARGE SCALE GENOMIC DNA]</scope>
    <source>
        <strain evidence="2">cv. Goldsmith</strain>
    </source>
</reference>
<gene>
    <name evidence="1" type="ORF">AQUCO_08300102v1</name>
</gene>
<dbReference type="EMBL" id="KZ305100">
    <property type="protein sequence ID" value="PIA27165.1"/>
    <property type="molecule type" value="Genomic_DNA"/>
</dbReference>
<dbReference type="Proteomes" id="UP000230069">
    <property type="component" value="Unassembled WGS sequence"/>
</dbReference>
<sequence length="72" mass="8227">MLFNRHVTLKSFASTQFISYPNLCLRFPHIRGIGACTTPSPIAHNYDILDSSHYQTNKTQLVTTRELCLFPV</sequence>
<accession>A0A2G5C7C4</accession>
<dbReference type="AlphaFoldDB" id="A0A2G5C7C4"/>
<name>A0A2G5C7C4_AQUCA</name>
<proteinExistence type="predicted"/>